<protein>
    <submittedName>
        <fullName evidence="2">Uncharacterized protein</fullName>
    </submittedName>
</protein>
<keyword evidence="3" id="KW-1185">Reference proteome</keyword>
<dbReference type="InterPro" id="IPR001602">
    <property type="entry name" value="UPF0047_YjbQ-like"/>
</dbReference>
<dbReference type="InterPro" id="IPR035917">
    <property type="entry name" value="YjbQ-like_sf"/>
</dbReference>
<accession>A0AAV1Z7Q1</accession>
<dbReference type="EMBL" id="CAXIEN010000029">
    <property type="protein sequence ID" value="CAL1267600.1"/>
    <property type="molecule type" value="Genomic_DNA"/>
</dbReference>
<gene>
    <name evidence="2" type="ORF">LARSCL_LOCUS3766</name>
</gene>
<name>A0AAV1Z7Q1_9ARAC</name>
<dbReference type="SUPFAM" id="SSF111038">
    <property type="entry name" value="YjbQ-like"/>
    <property type="match status" value="1"/>
</dbReference>
<dbReference type="Pfam" id="PF01894">
    <property type="entry name" value="YjbQ"/>
    <property type="match status" value="1"/>
</dbReference>
<dbReference type="Proteomes" id="UP001497382">
    <property type="component" value="Unassembled WGS sequence"/>
</dbReference>
<evidence type="ECO:0000313" key="3">
    <source>
        <dbReference type="Proteomes" id="UP001497382"/>
    </source>
</evidence>
<comment type="similarity">
    <text evidence="1">Belongs to the UPF0047 family.</text>
</comment>
<evidence type="ECO:0000256" key="1">
    <source>
        <dbReference type="ARBA" id="ARBA00005534"/>
    </source>
</evidence>
<sequence length="220" mass="24976">MMGVLSSSSEWNFPFRCCLYSLVPRNRFRPKKKIHFDPKIVLLRQKNIPAESNVESDLRSFRRKMATAGSSNGIIKQGSAWFQRKVNLRPVHRGCHLVTDELLKQIPEVSQFSIGLFHVQIMHTSASLALNENWDPHVRADMEMFLTQLVPESTPFKHSCEGPDDMPAHIKACFLGSSLTIPITDGQLNLGTWQGIWLCEHRNRAGSRKVIVTINGVLQE</sequence>
<dbReference type="PANTHER" id="PTHR30615">
    <property type="entry name" value="UNCHARACTERIZED PROTEIN YJBQ-RELATED"/>
    <property type="match status" value="1"/>
</dbReference>
<proteinExistence type="inferred from homology"/>
<dbReference type="NCBIfam" id="TIGR00149">
    <property type="entry name" value="TIGR00149_YjbQ"/>
    <property type="match status" value="1"/>
</dbReference>
<dbReference type="PANTHER" id="PTHR30615:SF8">
    <property type="entry name" value="UPF0047 PROTEIN C4A8.02C"/>
    <property type="match status" value="1"/>
</dbReference>
<dbReference type="AlphaFoldDB" id="A0AAV1Z7Q1"/>
<dbReference type="Gene3D" id="2.60.120.460">
    <property type="entry name" value="YjbQ-like"/>
    <property type="match status" value="1"/>
</dbReference>
<evidence type="ECO:0000313" key="2">
    <source>
        <dbReference type="EMBL" id="CAL1267600.1"/>
    </source>
</evidence>
<comment type="caution">
    <text evidence="2">The sequence shown here is derived from an EMBL/GenBank/DDBJ whole genome shotgun (WGS) entry which is preliminary data.</text>
</comment>
<dbReference type="PROSITE" id="PS01314">
    <property type="entry name" value="UPF0047"/>
    <property type="match status" value="1"/>
</dbReference>
<reference evidence="2 3" key="1">
    <citation type="submission" date="2024-04" db="EMBL/GenBank/DDBJ databases">
        <authorList>
            <person name="Rising A."/>
            <person name="Reimegard J."/>
            <person name="Sonavane S."/>
            <person name="Akerstrom W."/>
            <person name="Nylinder S."/>
            <person name="Hedman E."/>
            <person name="Kallberg Y."/>
        </authorList>
    </citation>
    <scope>NUCLEOTIDE SEQUENCE [LARGE SCALE GENOMIC DNA]</scope>
</reference>
<organism evidence="2 3">
    <name type="scientific">Larinioides sclopetarius</name>
    <dbReference type="NCBI Taxonomy" id="280406"/>
    <lineage>
        <taxon>Eukaryota</taxon>
        <taxon>Metazoa</taxon>
        <taxon>Ecdysozoa</taxon>
        <taxon>Arthropoda</taxon>
        <taxon>Chelicerata</taxon>
        <taxon>Arachnida</taxon>
        <taxon>Araneae</taxon>
        <taxon>Araneomorphae</taxon>
        <taxon>Entelegynae</taxon>
        <taxon>Araneoidea</taxon>
        <taxon>Araneidae</taxon>
        <taxon>Larinioides</taxon>
    </lineage>
</organism>